<feature type="compositionally biased region" description="Polar residues" evidence="1">
    <location>
        <begin position="193"/>
        <end position="204"/>
    </location>
</feature>
<feature type="region of interest" description="Disordered" evidence="1">
    <location>
        <begin position="63"/>
        <end position="83"/>
    </location>
</feature>
<comment type="caution">
    <text evidence="2">The sequence shown here is derived from an EMBL/GenBank/DDBJ whole genome shotgun (WGS) entry which is preliminary data.</text>
</comment>
<dbReference type="Proteomes" id="UP001521785">
    <property type="component" value="Unassembled WGS sequence"/>
</dbReference>
<feature type="region of interest" description="Disordered" evidence="1">
    <location>
        <begin position="97"/>
        <end position="219"/>
    </location>
</feature>
<evidence type="ECO:0000313" key="3">
    <source>
        <dbReference type="Proteomes" id="UP001521785"/>
    </source>
</evidence>
<sequence>MEGIEASHPTAVQDYELQLRLERQNKSDPFAFTQEKDQLWEGSWLQAYQNRLMLLQQKNKQRLMKRKETDQESRREVKSQDQLIQSLLLDQETMKRMLAGREQEEQKKAGGLGNHLEALKLEEQQDTKRRSNTEDEEKLPAPPANTNPQDYAMQLRSVEPQKMELRQEPRPKQEPWQNTRPSVEPNGVPVKVESQQPRELQTQGHPAMGRGEQSKPSRMTLEHSEMQFHYLTEAHKQTSTEPIWKPGNLQSEWKGIISKPTNEYSQRMDWEEILPGDVESPPSTPCMTPPESLSPTLPDPGADCAGARHDEL</sequence>
<proteinExistence type="predicted"/>
<reference evidence="2 3" key="1">
    <citation type="submission" date="2024-02" db="EMBL/GenBank/DDBJ databases">
        <title>De novo assembly and annotation of 12 fungi associated with fruit tree decline syndrome in Ontario, Canada.</title>
        <authorList>
            <person name="Sulman M."/>
            <person name="Ellouze W."/>
            <person name="Ilyukhin E."/>
        </authorList>
    </citation>
    <scope>NUCLEOTIDE SEQUENCE [LARGE SCALE GENOMIC DNA]</scope>
    <source>
        <strain evidence="2 3">M42-189</strain>
    </source>
</reference>
<feature type="compositionally biased region" description="Basic and acidic residues" evidence="1">
    <location>
        <begin position="66"/>
        <end position="79"/>
    </location>
</feature>
<gene>
    <name evidence="2" type="ORF">SLS60_011275</name>
</gene>
<protein>
    <submittedName>
        <fullName evidence="2">Uncharacterized protein</fullName>
    </submittedName>
</protein>
<accession>A0ABR3QL94</accession>
<feature type="compositionally biased region" description="Basic and acidic residues" evidence="1">
    <location>
        <begin position="159"/>
        <end position="173"/>
    </location>
</feature>
<name>A0ABR3QL94_9PLEO</name>
<dbReference type="EMBL" id="JAKJXO020000020">
    <property type="protein sequence ID" value="KAL1592858.1"/>
    <property type="molecule type" value="Genomic_DNA"/>
</dbReference>
<keyword evidence="3" id="KW-1185">Reference proteome</keyword>
<evidence type="ECO:0000313" key="2">
    <source>
        <dbReference type="EMBL" id="KAL1592858.1"/>
    </source>
</evidence>
<feature type="compositionally biased region" description="Basic and acidic residues" evidence="1">
    <location>
        <begin position="117"/>
        <end position="133"/>
    </location>
</feature>
<evidence type="ECO:0000256" key="1">
    <source>
        <dbReference type="SAM" id="MobiDB-lite"/>
    </source>
</evidence>
<organism evidence="2 3">
    <name type="scientific">Paraconiothyrium brasiliense</name>
    <dbReference type="NCBI Taxonomy" id="300254"/>
    <lineage>
        <taxon>Eukaryota</taxon>
        <taxon>Fungi</taxon>
        <taxon>Dikarya</taxon>
        <taxon>Ascomycota</taxon>
        <taxon>Pezizomycotina</taxon>
        <taxon>Dothideomycetes</taxon>
        <taxon>Pleosporomycetidae</taxon>
        <taxon>Pleosporales</taxon>
        <taxon>Massarineae</taxon>
        <taxon>Didymosphaeriaceae</taxon>
        <taxon>Paraconiothyrium</taxon>
    </lineage>
</organism>
<feature type="region of interest" description="Disordered" evidence="1">
    <location>
        <begin position="274"/>
        <end position="312"/>
    </location>
</feature>
<feature type="compositionally biased region" description="Basic and acidic residues" evidence="1">
    <location>
        <begin position="97"/>
        <end position="108"/>
    </location>
</feature>